<evidence type="ECO:0000256" key="1">
    <source>
        <dbReference type="ARBA" id="ARBA00022723"/>
    </source>
</evidence>
<proteinExistence type="predicted"/>
<accession>A0AAN8YAE7</accession>
<dbReference type="GO" id="GO:0008270">
    <property type="term" value="F:zinc ion binding"/>
    <property type="evidence" value="ECO:0007669"/>
    <property type="project" value="UniProtKB-KW"/>
</dbReference>
<dbReference type="AlphaFoldDB" id="A0AAN8YAE7"/>
<dbReference type="Proteomes" id="UP001371456">
    <property type="component" value="Unassembled WGS sequence"/>
</dbReference>
<name>A0AAN8YAE7_SOLBU</name>
<comment type="caution">
    <text evidence="7">The sequence shown here is derived from an EMBL/GenBank/DDBJ whole genome shotgun (WGS) entry which is preliminary data.</text>
</comment>
<gene>
    <name evidence="7" type="ORF">RDI58_017891</name>
</gene>
<feature type="region of interest" description="Disordered" evidence="5">
    <location>
        <begin position="80"/>
        <end position="106"/>
    </location>
</feature>
<feature type="compositionally biased region" description="Basic residues" evidence="5">
    <location>
        <begin position="87"/>
        <end position="105"/>
    </location>
</feature>
<keyword evidence="2 4" id="KW-0863">Zinc-finger</keyword>
<dbReference type="InterPro" id="IPR007527">
    <property type="entry name" value="Znf_SWIM"/>
</dbReference>
<evidence type="ECO:0000256" key="3">
    <source>
        <dbReference type="ARBA" id="ARBA00022833"/>
    </source>
</evidence>
<keyword evidence="3" id="KW-0862">Zinc</keyword>
<dbReference type="Pfam" id="PF04434">
    <property type="entry name" value="SWIM"/>
    <property type="match status" value="1"/>
</dbReference>
<dbReference type="InterPro" id="IPR006564">
    <property type="entry name" value="Znf_PMZ"/>
</dbReference>
<dbReference type="SMART" id="SM00575">
    <property type="entry name" value="ZnF_PMZ"/>
    <property type="match status" value="1"/>
</dbReference>
<feature type="domain" description="SWIM-type" evidence="6">
    <location>
        <begin position="1"/>
        <end position="29"/>
    </location>
</feature>
<protein>
    <recommendedName>
        <fullName evidence="6">SWIM-type domain-containing protein</fullName>
    </recommendedName>
</protein>
<keyword evidence="8" id="KW-1185">Reference proteome</keyword>
<evidence type="ECO:0000256" key="2">
    <source>
        <dbReference type="ARBA" id="ARBA00022771"/>
    </source>
</evidence>
<evidence type="ECO:0000256" key="4">
    <source>
        <dbReference type="PROSITE-ProRule" id="PRU00325"/>
    </source>
</evidence>
<sequence length="126" mass="14250">MNTRMCGCGKFQHDKIPCSHAIAAIRYRNKHHKDYCSAYCSNKNYQDTYAIIIETLSCESTWDVPSHVLKDVILPPAAIKQLGRPPKNNRKKGFNKEKGKKRKVACSKYGTAGTTRKLAPKISHED</sequence>
<reference evidence="7 8" key="1">
    <citation type="submission" date="2024-02" db="EMBL/GenBank/DDBJ databases">
        <title>de novo genome assembly of Solanum bulbocastanum strain 11H21.</title>
        <authorList>
            <person name="Hosaka A.J."/>
        </authorList>
    </citation>
    <scope>NUCLEOTIDE SEQUENCE [LARGE SCALE GENOMIC DNA]</scope>
    <source>
        <tissue evidence="7">Young leaves</tissue>
    </source>
</reference>
<keyword evidence="1" id="KW-0479">Metal-binding</keyword>
<dbReference type="EMBL" id="JBANQN010000007">
    <property type="protein sequence ID" value="KAK6784436.1"/>
    <property type="molecule type" value="Genomic_DNA"/>
</dbReference>
<dbReference type="PROSITE" id="PS50966">
    <property type="entry name" value="ZF_SWIM"/>
    <property type="match status" value="1"/>
</dbReference>
<evidence type="ECO:0000259" key="6">
    <source>
        <dbReference type="PROSITE" id="PS50966"/>
    </source>
</evidence>
<evidence type="ECO:0000256" key="5">
    <source>
        <dbReference type="SAM" id="MobiDB-lite"/>
    </source>
</evidence>
<evidence type="ECO:0000313" key="8">
    <source>
        <dbReference type="Proteomes" id="UP001371456"/>
    </source>
</evidence>
<organism evidence="7 8">
    <name type="scientific">Solanum bulbocastanum</name>
    <name type="common">Wild potato</name>
    <dbReference type="NCBI Taxonomy" id="147425"/>
    <lineage>
        <taxon>Eukaryota</taxon>
        <taxon>Viridiplantae</taxon>
        <taxon>Streptophyta</taxon>
        <taxon>Embryophyta</taxon>
        <taxon>Tracheophyta</taxon>
        <taxon>Spermatophyta</taxon>
        <taxon>Magnoliopsida</taxon>
        <taxon>eudicotyledons</taxon>
        <taxon>Gunneridae</taxon>
        <taxon>Pentapetalae</taxon>
        <taxon>asterids</taxon>
        <taxon>lamiids</taxon>
        <taxon>Solanales</taxon>
        <taxon>Solanaceae</taxon>
        <taxon>Solanoideae</taxon>
        <taxon>Solaneae</taxon>
        <taxon>Solanum</taxon>
    </lineage>
</organism>
<evidence type="ECO:0000313" key="7">
    <source>
        <dbReference type="EMBL" id="KAK6784436.1"/>
    </source>
</evidence>